<name>A0A6G8IL04_9BURK</name>
<dbReference type="PANTHER" id="PTHR30055">
    <property type="entry name" value="HTH-TYPE TRANSCRIPTIONAL REGULATOR RUTR"/>
    <property type="match status" value="1"/>
</dbReference>
<evidence type="ECO:0000256" key="6">
    <source>
        <dbReference type="SAM" id="Phobius"/>
    </source>
</evidence>
<dbReference type="InterPro" id="IPR050109">
    <property type="entry name" value="HTH-type_TetR-like_transc_reg"/>
</dbReference>
<organism evidence="8 9">
    <name type="scientific">Hydrogenophaga crocea</name>
    <dbReference type="NCBI Taxonomy" id="2716225"/>
    <lineage>
        <taxon>Bacteria</taxon>
        <taxon>Pseudomonadati</taxon>
        <taxon>Pseudomonadota</taxon>
        <taxon>Betaproteobacteria</taxon>
        <taxon>Burkholderiales</taxon>
        <taxon>Comamonadaceae</taxon>
        <taxon>Hydrogenophaga</taxon>
    </lineage>
</organism>
<keyword evidence="6" id="KW-1133">Transmembrane helix</keyword>
<dbReference type="AlphaFoldDB" id="A0A6G8IL04"/>
<evidence type="ECO:0000256" key="3">
    <source>
        <dbReference type="ARBA" id="ARBA00023125"/>
    </source>
</evidence>
<dbReference type="InterPro" id="IPR001647">
    <property type="entry name" value="HTH_TetR"/>
</dbReference>
<dbReference type="InterPro" id="IPR036271">
    <property type="entry name" value="Tet_transcr_reg_TetR-rel_C_sf"/>
</dbReference>
<feature type="DNA-binding region" description="H-T-H motif" evidence="5">
    <location>
        <begin position="33"/>
        <end position="52"/>
    </location>
</feature>
<dbReference type="Pfam" id="PF00440">
    <property type="entry name" value="TetR_N"/>
    <property type="match status" value="1"/>
</dbReference>
<keyword evidence="6" id="KW-0812">Transmembrane</keyword>
<gene>
    <name evidence="8" type="ORF">G9Q37_17225</name>
</gene>
<dbReference type="EMBL" id="CP049989">
    <property type="protein sequence ID" value="QIM53773.1"/>
    <property type="molecule type" value="Genomic_DNA"/>
</dbReference>
<evidence type="ECO:0000259" key="7">
    <source>
        <dbReference type="PROSITE" id="PS50977"/>
    </source>
</evidence>
<dbReference type="Gene3D" id="1.10.10.60">
    <property type="entry name" value="Homeodomain-like"/>
    <property type="match status" value="1"/>
</dbReference>
<evidence type="ECO:0000256" key="1">
    <source>
        <dbReference type="ARBA" id="ARBA00022491"/>
    </source>
</evidence>
<dbReference type="SUPFAM" id="SSF48498">
    <property type="entry name" value="Tetracyclin repressor-like, C-terminal domain"/>
    <property type="match status" value="1"/>
</dbReference>
<dbReference type="SUPFAM" id="SSF46689">
    <property type="entry name" value="Homeodomain-like"/>
    <property type="match status" value="1"/>
</dbReference>
<keyword evidence="4" id="KW-0804">Transcription</keyword>
<protein>
    <submittedName>
        <fullName evidence="8">TetR/AcrR family transcriptional regulator</fullName>
    </submittedName>
</protein>
<evidence type="ECO:0000313" key="8">
    <source>
        <dbReference type="EMBL" id="QIM53773.1"/>
    </source>
</evidence>
<keyword evidence="9" id="KW-1185">Reference proteome</keyword>
<dbReference type="PROSITE" id="PS50977">
    <property type="entry name" value="HTH_TETR_2"/>
    <property type="match status" value="1"/>
</dbReference>
<evidence type="ECO:0000256" key="2">
    <source>
        <dbReference type="ARBA" id="ARBA00023015"/>
    </source>
</evidence>
<reference evidence="8 9" key="1">
    <citation type="submission" date="2020-03" db="EMBL/GenBank/DDBJ databases">
        <title>Hydrogenophaga sp. nov. isolated from cyanobacterial mat.</title>
        <authorList>
            <person name="Thorat V."/>
            <person name="Kirdat K."/>
            <person name="Tiwarekar B."/>
            <person name="Costa E.D."/>
            <person name="Yadav A."/>
        </authorList>
    </citation>
    <scope>NUCLEOTIDE SEQUENCE [LARGE SCALE GENOMIC DNA]</scope>
    <source>
        <strain evidence="8 9">BA0156</strain>
    </source>
</reference>
<dbReference type="Proteomes" id="UP000503162">
    <property type="component" value="Chromosome"/>
</dbReference>
<dbReference type="PANTHER" id="PTHR30055:SF175">
    <property type="entry name" value="HTH-TYPE TRANSCRIPTIONAL REPRESSOR KSTR2"/>
    <property type="match status" value="1"/>
</dbReference>
<dbReference type="Pfam" id="PF17932">
    <property type="entry name" value="TetR_C_24"/>
    <property type="match status" value="1"/>
</dbReference>
<dbReference type="Gene3D" id="1.10.357.10">
    <property type="entry name" value="Tetracycline Repressor, domain 2"/>
    <property type="match status" value="1"/>
</dbReference>
<dbReference type="KEGG" id="hcz:G9Q37_17225"/>
<sequence length="200" mass="22802">MTRERSDNYDEKKELILRKAAALFAQKGYEVTTMMDVAKACNASKSHLYHYFPAKEDLLYAIVKEHTLVLLNKLSQVQAMKAPARERFEHFVVGFVEVAADSRNEQLVLTKELSFLPPAKHKEMLAMEVQLVEILTGLLKEINPKRMARAEIQGPYALLLFGMIIWTFTWYKKSGKVKPAELASHIADIFLNGFCAPRAQ</sequence>
<proteinExistence type="predicted"/>
<dbReference type="RefSeq" id="WP_166229106.1">
    <property type="nucleotide sequence ID" value="NZ_CP049989.1"/>
</dbReference>
<dbReference type="InterPro" id="IPR041490">
    <property type="entry name" value="KstR2_TetR_C"/>
</dbReference>
<evidence type="ECO:0000313" key="9">
    <source>
        <dbReference type="Proteomes" id="UP000503162"/>
    </source>
</evidence>
<feature type="domain" description="HTH tetR-type" evidence="7">
    <location>
        <begin position="10"/>
        <end position="70"/>
    </location>
</feature>
<evidence type="ECO:0000256" key="4">
    <source>
        <dbReference type="ARBA" id="ARBA00023163"/>
    </source>
</evidence>
<evidence type="ECO:0000256" key="5">
    <source>
        <dbReference type="PROSITE-ProRule" id="PRU00335"/>
    </source>
</evidence>
<keyword evidence="2" id="KW-0805">Transcription regulation</keyword>
<keyword evidence="6" id="KW-0472">Membrane</keyword>
<dbReference type="GO" id="GO:0003700">
    <property type="term" value="F:DNA-binding transcription factor activity"/>
    <property type="evidence" value="ECO:0007669"/>
    <property type="project" value="TreeGrafter"/>
</dbReference>
<dbReference type="PRINTS" id="PR00455">
    <property type="entry name" value="HTHTETR"/>
</dbReference>
<keyword evidence="3 5" id="KW-0238">DNA-binding</keyword>
<dbReference type="GO" id="GO:0000976">
    <property type="term" value="F:transcription cis-regulatory region binding"/>
    <property type="evidence" value="ECO:0007669"/>
    <property type="project" value="TreeGrafter"/>
</dbReference>
<dbReference type="InterPro" id="IPR009057">
    <property type="entry name" value="Homeodomain-like_sf"/>
</dbReference>
<feature type="transmembrane region" description="Helical" evidence="6">
    <location>
        <begin position="154"/>
        <end position="171"/>
    </location>
</feature>
<accession>A0A6G8IL04</accession>
<keyword evidence="1" id="KW-0678">Repressor</keyword>